<comment type="caution">
    <text evidence="1">The sequence shown here is derived from an EMBL/GenBank/DDBJ whole genome shotgun (WGS) entry which is preliminary data.</text>
</comment>
<protein>
    <submittedName>
        <fullName evidence="1">Uncharacterized protein</fullName>
    </submittedName>
</protein>
<reference evidence="1" key="1">
    <citation type="journal article" date="2015" name="Nature">
        <title>Complex archaea that bridge the gap between prokaryotes and eukaryotes.</title>
        <authorList>
            <person name="Spang A."/>
            <person name="Saw J.H."/>
            <person name="Jorgensen S.L."/>
            <person name="Zaremba-Niedzwiedzka K."/>
            <person name="Martijn J."/>
            <person name="Lind A.E."/>
            <person name="van Eijk R."/>
            <person name="Schleper C."/>
            <person name="Guy L."/>
            <person name="Ettema T.J."/>
        </authorList>
    </citation>
    <scope>NUCLEOTIDE SEQUENCE</scope>
</reference>
<proteinExistence type="predicted"/>
<organism evidence="1">
    <name type="scientific">marine sediment metagenome</name>
    <dbReference type="NCBI Taxonomy" id="412755"/>
    <lineage>
        <taxon>unclassified sequences</taxon>
        <taxon>metagenomes</taxon>
        <taxon>ecological metagenomes</taxon>
    </lineage>
</organism>
<dbReference type="EMBL" id="LAZR01001030">
    <property type="protein sequence ID" value="KKN52180.1"/>
    <property type="molecule type" value="Genomic_DNA"/>
</dbReference>
<dbReference type="AlphaFoldDB" id="A0A0F9R6I3"/>
<sequence length="102" mass="11966">MNKDWEEQFDKKFGVLNSYQYATDKESTTGTITTDVNKEVKSFIRQREKELLEEVIKDLYKWYDDRQAKRGIAGWTDDYFSEGDTLSGNIITIIKKKIGTIK</sequence>
<gene>
    <name evidence="1" type="ORF">LCGC14_0615300</name>
</gene>
<evidence type="ECO:0000313" key="1">
    <source>
        <dbReference type="EMBL" id="KKN52180.1"/>
    </source>
</evidence>
<accession>A0A0F9R6I3</accession>
<name>A0A0F9R6I3_9ZZZZ</name>